<sequence>MTEPATVVYAALKALALARDRDHVAPARRPPAAAPAGLMTRSVG</sequence>
<accession>A0A7W7T2E4</accession>
<evidence type="ECO:0000313" key="2">
    <source>
        <dbReference type="EMBL" id="MBB4965347.1"/>
    </source>
</evidence>
<organism evidence="2 3">
    <name type="scientific">Saccharothrix violaceirubra</name>
    <dbReference type="NCBI Taxonomy" id="413306"/>
    <lineage>
        <taxon>Bacteria</taxon>
        <taxon>Bacillati</taxon>
        <taxon>Actinomycetota</taxon>
        <taxon>Actinomycetes</taxon>
        <taxon>Pseudonocardiales</taxon>
        <taxon>Pseudonocardiaceae</taxon>
        <taxon>Saccharothrix</taxon>
    </lineage>
</organism>
<evidence type="ECO:0000313" key="3">
    <source>
        <dbReference type="Proteomes" id="UP000542674"/>
    </source>
</evidence>
<feature type="region of interest" description="Disordered" evidence="1">
    <location>
        <begin position="22"/>
        <end position="44"/>
    </location>
</feature>
<dbReference type="RefSeq" id="WP_281386308.1">
    <property type="nucleotide sequence ID" value="NZ_BAABAI010000001.1"/>
</dbReference>
<name>A0A7W7T2E4_9PSEU</name>
<dbReference type="Proteomes" id="UP000542674">
    <property type="component" value="Unassembled WGS sequence"/>
</dbReference>
<dbReference type="EMBL" id="JACHJS010000001">
    <property type="protein sequence ID" value="MBB4965347.1"/>
    <property type="molecule type" value="Genomic_DNA"/>
</dbReference>
<proteinExistence type="predicted"/>
<reference evidence="2 3" key="1">
    <citation type="submission" date="2020-08" db="EMBL/GenBank/DDBJ databases">
        <title>Sequencing the genomes of 1000 actinobacteria strains.</title>
        <authorList>
            <person name="Klenk H.-P."/>
        </authorList>
    </citation>
    <scope>NUCLEOTIDE SEQUENCE [LARGE SCALE GENOMIC DNA]</scope>
    <source>
        <strain evidence="2 3">DSM 45084</strain>
    </source>
</reference>
<protein>
    <submittedName>
        <fullName evidence="2">Uncharacterized protein</fullName>
    </submittedName>
</protein>
<dbReference type="AlphaFoldDB" id="A0A7W7T2E4"/>
<evidence type="ECO:0000256" key="1">
    <source>
        <dbReference type="SAM" id="MobiDB-lite"/>
    </source>
</evidence>
<comment type="caution">
    <text evidence="2">The sequence shown here is derived from an EMBL/GenBank/DDBJ whole genome shotgun (WGS) entry which is preliminary data.</text>
</comment>
<gene>
    <name evidence="2" type="ORF">F4559_002706</name>
</gene>
<keyword evidence="3" id="KW-1185">Reference proteome</keyword>